<feature type="region of interest" description="Disordered" evidence="4">
    <location>
        <begin position="1200"/>
        <end position="1238"/>
    </location>
</feature>
<dbReference type="InterPro" id="IPR058192">
    <property type="entry name" value="WHD_ROQ1-like"/>
</dbReference>
<dbReference type="Gene3D" id="3.40.50.300">
    <property type="entry name" value="P-loop containing nucleotide triphosphate hydrolases"/>
    <property type="match status" value="1"/>
</dbReference>
<feature type="region of interest" description="Disordered" evidence="4">
    <location>
        <begin position="1251"/>
        <end position="1279"/>
    </location>
</feature>
<dbReference type="PROSITE" id="PS50104">
    <property type="entry name" value="TIR"/>
    <property type="match status" value="1"/>
</dbReference>
<dbReference type="Pfam" id="PF00931">
    <property type="entry name" value="NB-ARC"/>
    <property type="match status" value="1"/>
</dbReference>
<evidence type="ECO:0000259" key="5">
    <source>
        <dbReference type="PROSITE" id="PS50104"/>
    </source>
</evidence>
<evidence type="ECO:0000256" key="3">
    <source>
        <dbReference type="ARBA" id="ARBA00022821"/>
    </source>
</evidence>
<organism evidence="6 7">
    <name type="scientific">Rhodamnia argentea</name>
    <dbReference type="NCBI Taxonomy" id="178133"/>
    <lineage>
        <taxon>Eukaryota</taxon>
        <taxon>Viridiplantae</taxon>
        <taxon>Streptophyta</taxon>
        <taxon>Embryophyta</taxon>
        <taxon>Tracheophyta</taxon>
        <taxon>Spermatophyta</taxon>
        <taxon>Magnoliopsida</taxon>
        <taxon>eudicotyledons</taxon>
        <taxon>Gunneridae</taxon>
        <taxon>Pentapetalae</taxon>
        <taxon>rosids</taxon>
        <taxon>malvids</taxon>
        <taxon>Myrtales</taxon>
        <taxon>Myrtaceae</taxon>
        <taxon>Myrtoideae</taxon>
        <taxon>Myrteae</taxon>
        <taxon>Australasian group</taxon>
        <taxon>Rhodamnia</taxon>
    </lineage>
</organism>
<keyword evidence="6" id="KW-1185">Reference proteome</keyword>
<evidence type="ECO:0000256" key="2">
    <source>
        <dbReference type="ARBA" id="ARBA00022737"/>
    </source>
</evidence>
<dbReference type="Gene3D" id="3.80.10.10">
    <property type="entry name" value="Ribonuclease Inhibitor"/>
    <property type="match status" value="3"/>
</dbReference>
<feature type="compositionally biased region" description="Basic and acidic residues" evidence="4">
    <location>
        <begin position="1221"/>
        <end position="1238"/>
    </location>
</feature>
<evidence type="ECO:0000313" key="6">
    <source>
        <dbReference type="Proteomes" id="UP000827889"/>
    </source>
</evidence>
<keyword evidence="3" id="KW-0611">Plant defense</keyword>
<dbReference type="InterPro" id="IPR036390">
    <property type="entry name" value="WH_DNA-bd_sf"/>
</dbReference>
<dbReference type="GO" id="GO:0006952">
    <property type="term" value="P:defense response"/>
    <property type="evidence" value="ECO:0007669"/>
    <property type="project" value="InterPro"/>
</dbReference>
<dbReference type="SMART" id="SM00255">
    <property type="entry name" value="TIR"/>
    <property type="match status" value="1"/>
</dbReference>
<dbReference type="Pfam" id="PF23282">
    <property type="entry name" value="WHD_ROQ1"/>
    <property type="match status" value="1"/>
</dbReference>
<feature type="compositionally biased region" description="Polar residues" evidence="4">
    <location>
        <begin position="1270"/>
        <end position="1279"/>
    </location>
</feature>
<dbReference type="RefSeq" id="XP_030546451.2">
    <property type="nucleotide sequence ID" value="XM_030690591.2"/>
</dbReference>
<dbReference type="PANTHER" id="PTHR11017">
    <property type="entry name" value="LEUCINE-RICH REPEAT-CONTAINING PROTEIN"/>
    <property type="match status" value="1"/>
</dbReference>
<dbReference type="PRINTS" id="PR00364">
    <property type="entry name" value="DISEASERSIST"/>
</dbReference>
<dbReference type="PANTHER" id="PTHR11017:SF570">
    <property type="entry name" value="DISEASE RESISTANCE PROTEIN (TIR-NBS CLASS)-RELATED"/>
    <property type="match status" value="1"/>
</dbReference>
<dbReference type="SUPFAM" id="SSF46785">
    <property type="entry name" value="Winged helix' DNA-binding domain"/>
    <property type="match status" value="1"/>
</dbReference>
<dbReference type="GeneID" id="115752416"/>
<dbReference type="Proteomes" id="UP000827889">
    <property type="component" value="Chromosome 3"/>
</dbReference>
<accession>A0A8B8QH55</accession>
<keyword evidence="2" id="KW-0677">Repeat</keyword>
<protein>
    <submittedName>
        <fullName evidence="7">Disease resistance protein RPV1-like</fullName>
    </submittedName>
</protein>
<feature type="compositionally biased region" description="Low complexity" evidence="4">
    <location>
        <begin position="1251"/>
        <end position="1265"/>
    </location>
</feature>
<evidence type="ECO:0000313" key="7">
    <source>
        <dbReference type="RefSeq" id="XP_030546451.2"/>
    </source>
</evidence>
<dbReference type="InterPro" id="IPR055414">
    <property type="entry name" value="LRR_R13L4/SHOC2-like"/>
</dbReference>
<dbReference type="InterPro" id="IPR000157">
    <property type="entry name" value="TIR_dom"/>
</dbReference>
<proteinExistence type="predicted"/>
<dbReference type="InterPro" id="IPR042197">
    <property type="entry name" value="Apaf_helical"/>
</dbReference>
<dbReference type="KEGG" id="rarg:115752416"/>
<dbReference type="Pfam" id="PF23598">
    <property type="entry name" value="LRR_14"/>
    <property type="match status" value="1"/>
</dbReference>
<dbReference type="InterPro" id="IPR035897">
    <property type="entry name" value="Toll_tir_struct_dom_sf"/>
</dbReference>
<evidence type="ECO:0000256" key="1">
    <source>
        <dbReference type="ARBA" id="ARBA00022614"/>
    </source>
</evidence>
<name>A0A8B8QH55_9MYRT</name>
<feature type="region of interest" description="Disordered" evidence="4">
    <location>
        <begin position="1154"/>
        <end position="1173"/>
    </location>
</feature>
<dbReference type="SUPFAM" id="SSF52200">
    <property type="entry name" value="Toll/Interleukin receptor TIR domain"/>
    <property type="match status" value="1"/>
</dbReference>
<feature type="domain" description="TIR" evidence="5">
    <location>
        <begin position="20"/>
        <end position="179"/>
    </location>
</feature>
<dbReference type="AlphaFoldDB" id="A0A8B8QH55"/>
<evidence type="ECO:0000256" key="4">
    <source>
        <dbReference type="SAM" id="MobiDB-lite"/>
    </source>
</evidence>
<dbReference type="Gene3D" id="1.10.8.430">
    <property type="entry name" value="Helical domain of apoptotic protease-activating factors"/>
    <property type="match status" value="1"/>
</dbReference>
<dbReference type="InterPro" id="IPR032675">
    <property type="entry name" value="LRR_dom_sf"/>
</dbReference>
<gene>
    <name evidence="7" type="primary">LOC115752416</name>
</gene>
<dbReference type="InterPro" id="IPR044974">
    <property type="entry name" value="Disease_R_plants"/>
</dbReference>
<reference evidence="7" key="1">
    <citation type="submission" date="2025-08" db="UniProtKB">
        <authorList>
            <consortium name="RefSeq"/>
        </authorList>
    </citation>
    <scope>IDENTIFICATION</scope>
    <source>
        <tissue evidence="7">Leaf</tissue>
    </source>
</reference>
<dbReference type="Pfam" id="PF01582">
    <property type="entry name" value="TIR"/>
    <property type="match status" value="1"/>
</dbReference>
<dbReference type="Gene3D" id="3.40.50.10140">
    <property type="entry name" value="Toll/interleukin-1 receptor homology (TIR) domain"/>
    <property type="match status" value="1"/>
</dbReference>
<dbReference type="InterPro" id="IPR002182">
    <property type="entry name" value="NB-ARC"/>
</dbReference>
<keyword evidence="1" id="KW-0433">Leucine-rich repeat</keyword>
<dbReference type="SUPFAM" id="SSF52058">
    <property type="entry name" value="L domain-like"/>
    <property type="match status" value="2"/>
</dbReference>
<dbReference type="InterPro" id="IPR027417">
    <property type="entry name" value="P-loop_NTPase"/>
</dbReference>
<dbReference type="SUPFAM" id="SSF52540">
    <property type="entry name" value="P-loop containing nucleoside triphosphate hydrolases"/>
    <property type="match status" value="1"/>
</dbReference>
<sequence length="1279" mass="142659">MAFSNFQSSLSASASSVRSRYDDVVLSFRGTDTSRHFTNGLLAGLSNAGMSVFRDEKVAGADKGIDPTLVEAIEQSKISIPIISPDYASSESCLMGLVKMLECRDNMNHTVIPIFYGVDPSDIGSFVNHKKRGIDRKLLTPWKSALHRIGQLKGYHLDPTSDQDGRLISEVVLYVTRQLKNAELVGTSMPVGIDNQLRKMMTRLDVDYRDGQAVAIRGNEVRMVGIHGNAGIGKTTLAKFIYSQLYPLFEGCSYLGNIGEVSKTEPLEHLQSQLISDLLKQRPMSMGSVEEGIHNIKHRFRSMRVLIVLDDIHGRPQLEAFAGKLSWFGSRSRIIVTTRNAELLRDIPEMFGTYRVGPMEFDPSLCLFCRHAFGESSPRQGYEDLSKQIVSRIDGVPLVIEVLGSYLYRKQKETWDETLRQLKEIPARMLHKVLMTSYTDLNQGTKDIFLDIACFFLGKDQRIPFYMWEDCGFHPRSGIESLLLTSLVKIGENNELLVYDLLRDVGLEIVRNEDRANPGRRSRLWNHEDALRTLRNKQATKMVKALCLKYDNGSGDYFTSEEFQSLSELRFLKLDNANIRGDFSNLLSNLRWLDWRGCPTTFEAMNLHLEKLVILDLSWSKVTQDWEGWSQIEMRQLKVLNLTGCNEMLMTPDFSSYPQLEMLILERCAQLVEIHHSICDLKSLVSLNLKSCSNLSELPLEMGNMEALKELLIDGTSIQEIPESIARMKKLETVSASNCYSLTYLPISFPTEALSMLLLDNAKIIELPNSIGSLEKLERLSLRDCREIQKLPESLGELGYSLVELDVSGTLIVELPDSTSNLHLLRVLKLERCHVRKFPSVIGELRKLEEIHASHCRSLEGSIPSNIKNLEFLKILMLGYTCVSSLPESIQLLSHLQTLNLLACNNLETLPVLPSSLTCLRISSKKMSMIPDIQNLVELEDLSLGYEKPKELIDPPSSQSLGTISLPKLKSLELSHSQISNLGFEYGPACNPQLNKVVPTGANLQGVSGLPSSLSVLSIQACTSATSMPTLGSLIYLSELQLLNSPVEEIRGLGELKSLEILVVSHCPIVHLNGLSKLTSLMRLSLKNCESLSKLPNVSNLIMLRVLEIHGCRKICSIKGLEGSTSREEPIVTDCEAESSAEVNKARRRIKKRLLRSSATTPPSFRSPRVTGQPWNSSDAGLLYFGSNFDFPSSSHPEPLLATASHHSACPPTLSRHHDRRSLQEDPEHPSEALTDRHPLFWSLRPMAATAASSPRSAARQPPQAVVLDPSSSPGVIGS</sequence>